<dbReference type="Proteomes" id="UP000324678">
    <property type="component" value="Chromosome"/>
</dbReference>
<feature type="transmembrane region" description="Helical" evidence="2">
    <location>
        <begin position="139"/>
        <end position="161"/>
    </location>
</feature>
<feature type="transmembrane region" description="Helical" evidence="2">
    <location>
        <begin position="231"/>
        <end position="247"/>
    </location>
</feature>
<dbReference type="GO" id="GO:0009103">
    <property type="term" value="P:lipopolysaccharide biosynthetic process"/>
    <property type="evidence" value="ECO:0007669"/>
    <property type="project" value="TreeGrafter"/>
</dbReference>
<name>A0A5C1YD19_9MICO</name>
<dbReference type="InterPro" id="IPR002656">
    <property type="entry name" value="Acyl_transf_3_dom"/>
</dbReference>
<feature type="transmembrane region" description="Helical" evidence="2">
    <location>
        <begin position="309"/>
        <end position="327"/>
    </location>
</feature>
<feature type="transmembrane region" description="Helical" evidence="2">
    <location>
        <begin position="339"/>
        <end position="358"/>
    </location>
</feature>
<dbReference type="AlphaFoldDB" id="A0A5C1YD19"/>
<evidence type="ECO:0000313" key="4">
    <source>
        <dbReference type="EMBL" id="QEO13518.1"/>
    </source>
</evidence>
<feature type="transmembrane region" description="Helical" evidence="2">
    <location>
        <begin position="285"/>
        <end position="303"/>
    </location>
</feature>
<dbReference type="EMBL" id="CP043505">
    <property type="protein sequence ID" value="QEO13518.1"/>
    <property type="molecule type" value="Genomic_DNA"/>
</dbReference>
<dbReference type="GO" id="GO:0016020">
    <property type="term" value="C:membrane"/>
    <property type="evidence" value="ECO:0007669"/>
    <property type="project" value="TreeGrafter"/>
</dbReference>
<feature type="transmembrane region" description="Helical" evidence="2">
    <location>
        <begin position="108"/>
        <end position="127"/>
    </location>
</feature>
<evidence type="ECO:0000256" key="1">
    <source>
        <dbReference type="SAM" id="MobiDB-lite"/>
    </source>
</evidence>
<feature type="transmembrane region" description="Helical" evidence="2">
    <location>
        <begin position="259"/>
        <end position="278"/>
    </location>
</feature>
<evidence type="ECO:0000256" key="2">
    <source>
        <dbReference type="SAM" id="Phobius"/>
    </source>
</evidence>
<protein>
    <submittedName>
        <fullName evidence="4">Acyltransferase</fullName>
    </submittedName>
</protein>
<feature type="transmembrane region" description="Helical" evidence="2">
    <location>
        <begin position="364"/>
        <end position="385"/>
    </location>
</feature>
<feature type="compositionally biased region" description="Low complexity" evidence="1">
    <location>
        <begin position="49"/>
        <end position="61"/>
    </location>
</feature>
<keyword evidence="2" id="KW-1133">Transmembrane helix</keyword>
<dbReference type="PANTHER" id="PTHR23028">
    <property type="entry name" value="ACETYLTRANSFERASE"/>
    <property type="match status" value="1"/>
</dbReference>
<keyword evidence="2" id="KW-0472">Membrane</keyword>
<keyword evidence="4" id="KW-0808">Transferase</keyword>
<dbReference type="GO" id="GO:0016747">
    <property type="term" value="F:acyltransferase activity, transferring groups other than amino-acyl groups"/>
    <property type="evidence" value="ECO:0007669"/>
    <property type="project" value="InterPro"/>
</dbReference>
<sequence length="424" mass="46511">MLGDRVRTHDRWRERVSRQQPSHRDVRRVDGPVSRPSRRDRRVSGRDSGGAVQPAGPGVPAKTGTAHRNNFDALRIAAALAVIVGHGFELTGHASAVPRVLGFPLHTLGVQVFFIISGYLIATSWIRSPRLTHYLRNRALRIFPALAAVVLASVFILGPIISSLSVSEYFRSDRTWNYLLNIFLRPVYDLPGVFSENAFSHSVNGSLWTLPIEFACYLFVPILLFVKRPALAVLVFALASVGVSRFVDEPLIAYGTSWQRAFGLWVAFAAGMLMAVLSRKIQRRADVALVLLVVQVLVAASFDPPTARAVAWITLPYVVITFGMMSTPGLRSVSRFGDISYGLYIFAFPVQQLIVMRYPGIPLAANVMIVTVVTALLAFASWHAIEKHALRLKARPSRGRPEAARDANAVRGPATGEGPAALET</sequence>
<feature type="transmembrane region" description="Helical" evidence="2">
    <location>
        <begin position="72"/>
        <end position="88"/>
    </location>
</feature>
<keyword evidence="4" id="KW-0012">Acyltransferase</keyword>
<feature type="domain" description="Acyltransferase 3" evidence="3">
    <location>
        <begin position="69"/>
        <end position="380"/>
    </location>
</feature>
<gene>
    <name evidence="4" type="ORF">FLP10_03130</name>
</gene>
<reference evidence="4 5" key="1">
    <citation type="submission" date="2019-09" db="EMBL/GenBank/DDBJ databases">
        <title>Genome sequencing of strain KACC 19306.</title>
        <authorList>
            <person name="Heo J."/>
            <person name="Kim S.-J."/>
            <person name="Kim J.-S."/>
            <person name="Hong S.-B."/>
            <person name="Kwon S.-W."/>
        </authorList>
    </citation>
    <scope>NUCLEOTIDE SEQUENCE [LARGE SCALE GENOMIC DNA]</scope>
    <source>
        <strain evidence="4 5">KACC 19306</strain>
    </source>
</reference>
<keyword evidence="2" id="KW-0812">Transmembrane</keyword>
<evidence type="ECO:0000313" key="5">
    <source>
        <dbReference type="Proteomes" id="UP000324678"/>
    </source>
</evidence>
<dbReference type="OrthoDB" id="9796461at2"/>
<accession>A0A5C1YD19</accession>
<organism evidence="4 5">
    <name type="scientific">Agromyces intestinalis</name>
    <dbReference type="NCBI Taxonomy" id="2592652"/>
    <lineage>
        <taxon>Bacteria</taxon>
        <taxon>Bacillati</taxon>
        <taxon>Actinomycetota</taxon>
        <taxon>Actinomycetes</taxon>
        <taxon>Micrococcales</taxon>
        <taxon>Microbacteriaceae</taxon>
        <taxon>Agromyces</taxon>
    </lineage>
</organism>
<feature type="transmembrane region" description="Helical" evidence="2">
    <location>
        <begin position="207"/>
        <end position="226"/>
    </location>
</feature>
<proteinExistence type="predicted"/>
<keyword evidence="5" id="KW-1185">Reference proteome</keyword>
<dbReference type="KEGG" id="ail:FLP10_03130"/>
<feature type="region of interest" description="Disordered" evidence="1">
    <location>
        <begin position="1"/>
        <end position="64"/>
    </location>
</feature>
<dbReference type="Pfam" id="PF01757">
    <property type="entry name" value="Acyl_transf_3"/>
    <property type="match status" value="1"/>
</dbReference>
<feature type="compositionally biased region" description="Basic and acidic residues" evidence="1">
    <location>
        <begin position="1"/>
        <end position="30"/>
    </location>
</feature>
<evidence type="ECO:0000259" key="3">
    <source>
        <dbReference type="Pfam" id="PF01757"/>
    </source>
</evidence>
<dbReference type="InterPro" id="IPR050879">
    <property type="entry name" value="Acyltransferase_3"/>
</dbReference>
<dbReference type="PANTHER" id="PTHR23028:SF53">
    <property type="entry name" value="ACYL_TRANSF_3 DOMAIN-CONTAINING PROTEIN"/>
    <property type="match status" value="1"/>
</dbReference>
<feature type="region of interest" description="Disordered" evidence="1">
    <location>
        <begin position="396"/>
        <end position="424"/>
    </location>
</feature>